<keyword evidence="1" id="KW-0472">Membrane</keyword>
<proteinExistence type="predicted"/>
<evidence type="ECO:0000313" key="3">
    <source>
        <dbReference type="Proteomes" id="UP000238916"/>
    </source>
</evidence>
<gene>
    <name evidence="2" type="ORF">SBF1_560038</name>
</gene>
<keyword evidence="1" id="KW-0812">Transmembrane</keyword>
<feature type="transmembrane region" description="Helical" evidence="1">
    <location>
        <begin position="20"/>
        <end position="41"/>
    </location>
</feature>
<dbReference type="AlphaFoldDB" id="A0A2U3LJV4"/>
<feature type="transmembrane region" description="Helical" evidence="1">
    <location>
        <begin position="122"/>
        <end position="142"/>
    </location>
</feature>
<evidence type="ECO:0000256" key="1">
    <source>
        <dbReference type="SAM" id="Phobius"/>
    </source>
</evidence>
<reference evidence="3" key="1">
    <citation type="submission" date="2018-02" db="EMBL/GenBank/DDBJ databases">
        <authorList>
            <person name="Hausmann B."/>
        </authorList>
    </citation>
    <scope>NUCLEOTIDE SEQUENCE [LARGE SCALE GENOMIC DNA]</scope>
    <source>
        <strain evidence="3">Peat soil MAG SbF1</strain>
    </source>
</reference>
<dbReference type="EMBL" id="OMOF01000512">
    <property type="protein sequence ID" value="SPF52120.1"/>
    <property type="molecule type" value="Genomic_DNA"/>
</dbReference>
<protein>
    <submittedName>
        <fullName evidence="2">Putative membrane protein</fullName>
    </submittedName>
</protein>
<keyword evidence="1" id="KW-1133">Transmembrane helix</keyword>
<name>A0A2U3LJV4_9FIRM</name>
<feature type="transmembrane region" description="Helical" evidence="1">
    <location>
        <begin position="85"/>
        <end position="110"/>
    </location>
</feature>
<dbReference type="Proteomes" id="UP000238916">
    <property type="component" value="Unassembled WGS sequence"/>
</dbReference>
<accession>A0A2U3LJV4</accession>
<feature type="transmembrane region" description="Helical" evidence="1">
    <location>
        <begin position="53"/>
        <end position="73"/>
    </location>
</feature>
<dbReference type="OrthoDB" id="1797654at2"/>
<evidence type="ECO:0000313" key="2">
    <source>
        <dbReference type="EMBL" id="SPF52120.1"/>
    </source>
</evidence>
<organism evidence="2 3">
    <name type="scientific">Candidatus Desulfosporosinus infrequens</name>
    <dbReference type="NCBI Taxonomy" id="2043169"/>
    <lineage>
        <taxon>Bacteria</taxon>
        <taxon>Bacillati</taxon>
        <taxon>Bacillota</taxon>
        <taxon>Clostridia</taxon>
        <taxon>Eubacteriales</taxon>
        <taxon>Desulfitobacteriaceae</taxon>
        <taxon>Desulfosporosinus</taxon>
    </lineage>
</organism>
<sequence length="148" mass="15848">MEFVQLVLLEGTLLLSSGMIFFGGIWGTFAATVVLSAINFLSHDLVQFWHWEIPLLLGGIVGMLLLLIVGKIANKSKVVHGLVGGLISLVLFGAFVTPVVAIILSALVVGTGIIPKNKKSQVLWSLAPTIVRLILGLGWIVYGNILTF</sequence>